<evidence type="ECO:0000313" key="7">
    <source>
        <dbReference type="EMBL" id="EDR15267.1"/>
    </source>
</evidence>
<evidence type="ECO:0000259" key="6">
    <source>
        <dbReference type="Pfam" id="PF00892"/>
    </source>
</evidence>
<keyword evidence="3 5" id="KW-1133">Transmembrane helix</keyword>
<feature type="domain" description="EamA" evidence="6">
    <location>
        <begin position="141"/>
        <end position="272"/>
    </location>
</feature>
<feature type="transmembrane region" description="Helical" evidence="5">
    <location>
        <begin position="93"/>
        <end position="113"/>
    </location>
</feature>
<accession>B0CN99</accession>
<dbReference type="SUPFAM" id="SSF103481">
    <property type="entry name" value="Multidrug resistance efflux transporter EmrE"/>
    <property type="match status" value="2"/>
</dbReference>
<proteinExistence type="predicted"/>
<feature type="transmembrane region" description="Helical" evidence="5">
    <location>
        <begin position="140"/>
        <end position="160"/>
    </location>
</feature>
<evidence type="ECO:0000256" key="4">
    <source>
        <dbReference type="ARBA" id="ARBA00023136"/>
    </source>
</evidence>
<keyword evidence="8" id="KW-1185">Reference proteome</keyword>
<feature type="transmembrane region" description="Helical" evidence="5">
    <location>
        <begin position="65"/>
        <end position="84"/>
    </location>
</feature>
<dbReference type="InterPro" id="IPR000620">
    <property type="entry name" value="EamA_dom"/>
</dbReference>
<keyword evidence="2 5" id="KW-0812">Transmembrane</keyword>
<feature type="transmembrane region" description="Helical" evidence="5">
    <location>
        <begin position="202"/>
        <end position="221"/>
    </location>
</feature>
<feature type="transmembrane region" description="Helical" evidence="5">
    <location>
        <begin position="256"/>
        <end position="274"/>
    </location>
</feature>
<sequence>MRVNSFHFGFIIHFYVLYLSLLSGLPSPFFGPKGVRLLLAFRGFCGFVALVGIYCSLQYLSLPDATVLTFLAPLCTGVAGAFFLGETFTRRQALAGVFSLAGVVLIARPATIFGDYSNLWGAGAGFLREPNENVTSAERLFAVCMAMLGVSGTTGAFVLIRAIGKRAHPLHYLICYSTLYVVVSSVAMLATKTQFVIPTGQGWLLASFGIFGFLAQVFLTMGLQRETAGRGTMAVYTQIVFATVLDQIFFHSVPSTLSVIGTLIILTSTLYVAYTKERGKTAHITCDQPIHESFEEGFLGRTQENQANYAGNDQDWRQEGRT</sequence>
<feature type="transmembrane region" description="Helical" evidence="5">
    <location>
        <begin position="172"/>
        <end position="190"/>
    </location>
</feature>
<dbReference type="EMBL" id="DS547091">
    <property type="protein sequence ID" value="EDR15267.1"/>
    <property type="molecule type" value="Genomic_DNA"/>
</dbReference>
<dbReference type="HOGENOM" id="CLU_032828_4_1_1"/>
<dbReference type="AlphaFoldDB" id="B0CN99"/>
<protein>
    <submittedName>
        <fullName evidence="7">Drug/metabolite transporter superfamily</fullName>
    </submittedName>
</protein>
<evidence type="ECO:0000256" key="5">
    <source>
        <dbReference type="SAM" id="Phobius"/>
    </source>
</evidence>
<dbReference type="Proteomes" id="UP000001194">
    <property type="component" value="Unassembled WGS sequence"/>
</dbReference>
<feature type="transmembrane region" description="Helical" evidence="5">
    <location>
        <begin position="233"/>
        <end position="250"/>
    </location>
</feature>
<dbReference type="PANTHER" id="PTHR22911">
    <property type="entry name" value="ACYL-MALONYL CONDENSING ENZYME-RELATED"/>
    <property type="match status" value="1"/>
</dbReference>
<evidence type="ECO:0000313" key="8">
    <source>
        <dbReference type="Proteomes" id="UP000001194"/>
    </source>
</evidence>
<organism evidence="8">
    <name type="scientific">Laccaria bicolor (strain S238N-H82 / ATCC MYA-4686)</name>
    <name type="common">Bicoloured deceiver</name>
    <name type="synonym">Laccaria laccata var. bicolor</name>
    <dbReference type="NCBI Taxonomy" id="486041"/>
    <lineage>
        <taxon>Eukaryota</taxon>
        <taxon>Fungi</taxon>
        <taxon>Dikarya</taxon>
        <taxon>Basidiomycota</taxon>
        <taxon>Agaricomycotina</taxon>
        <taxon>Agaricomycetes</taxon>
        <taxon>Agaricomycetidae</taxon>
        <taxon>Agaricales</taxon>
        <taxon>Agaricineae</taxon>
        <taxon>Hydnangiaceae</taxon>
        <taxon>Laccaria</taxon>
    </lineage>
</organism>
<dbReference type="GO" id="GO:0016020">
    <property type="term" value="C:membrane"/>
    <property type="evidence" value="ECO:0007669"/>
    <property type="project" value="UniProtKB-SubCell"/>
</dbReference>
<feature type="transmembrane region" description="Helical" evidence="5">
    <location>
        <begin position="6"/>
        <end position="25"/>
    </location>
</feature>
<dbReference type="InParanoid" id="B0CN99"/>
<dbReference type="PANTHER" id="PTHR22911:SF6">
    <property type="entry name" value="SOLUTE CARRIER FAMILY 35 MEMBER G1"/>
    <property type="match status" value="1"/>
</dbReference>
<keyword evidence="4 5" id="KW-0472">Membrane</keyword>
<feature type="domain" description="EamA" evidence="6">
    <location>
        <begin position="12"/>
        <end position="107"/>
    </location>
</feature>
<reference evidence="7 8" key="1">
    <citation type="journal article" date="2008" name="Nature">
        <title>The genome of Laccaria bicolor provides insights into mycorrhizal symbiosis.</title>
        <authorList>
            <person name="Martin F."/>
            <person name="Aerts A."/>
            <person name="Ahren D."/>
            <person name="Brun A."/>
            <person name="Danchin E.G.J."/>
            <person name="Duchaussoy F."/>
            <person name="Gibon J."/>
            <person name="Kohler A."/>
            <person name="Lindquist E."/>
            <person name="Pereda V."/>
            <person name="Salamov A."/>
            <person name="Shapiro H.J."/>
            <person name="Wuyts J."/>
            <person name="Blaudez D."/>
            <person name="Buee M."/>
            <person name="Brokstein P."/>
            <person name="Canbaeck B."/>
            <person name="Cohen D."/>
            <person name="Courty P.E."/>
            <person name="Coutinho P.M."/>
            <person name="Delaruelle C."/>
            <person name="Detter J.C."/>
            <person name="Deveau A."/>
            <person name="DiFazio S."/>
            <person name="Duplessis S."/>
            <person name="Fraissinet-Tachet L."/>
            <person name="Lucic E."/>
            <person name="Frey-Klett P."/>
            <person name="Fourrey C."/>
            <person name="Feussner I."/>
            <person name="Gay G."/>
            <person name="Grimwood J."/>
            <person name="Hoegger P.J."/>
            <person name="Jain P."/>
            <person name="Kilaru S."/>
            <person name="Labbe J."/>
            <person name="Lin Y.C."/>
            <person name="Legue V."/>
            <person name="Le Tacon F."/>
            <person name="Marmeisse R."/>
            <person name="Melayah D."/>
            <person name="Montanini B."/>
            <person name="Muratet M."/>
            <person name="Nehls U."/>
            <person name="Niculita-Hirzel H."/>
            <person name="Oudot-Le Secq M.P."/>
            <person name="Peter M."/>
            <person name="Quesneville H."/>
            <person name="Rajashekar B."/>
            <person name="Reich M."/>
            <person name="Rouhier N."/>
            <person name="Schmutz J."/>
            <person name="Yin T."/>
            <person name="Chalot M."/>
            <person name="Henrissat B."/>
            <person name="Kuees U."/>
            <person name="Lucas S."/>
            <person name="Van de Peer Y."/>
            <person name="Podila G.K."/>
            <person name="Polle A."/>
            <person name="Pukkila P.J."/>
            <person name="Richardson P.M."/>
            <person name="Rouze P."/>
            <person name="Sanders I.R."/>
            <person name="Stajich J.E."/>
            <person name="Tunlid A."/>
            <person name="Tuskan G."/>
            <person name="Grigoriev I.V."/>
        </authorList>
    </citation>
    <scope>NUCLEOTIDE SEQUENCE [LARGE SCALE GENOMIC DNA]</scope>
    <source>
        <strain evidence="8">S238N-H82 / ATCC MYA-4686</strain>
    </source>
</reference>
<evidence type="ECO:0000256" key="1">
    <source>
        <dbReference type="ARBA" id="ARBA00004141"/>
    </source>
</evidence>
<dbReference type="RefSeq" id="XP_001873475.1">
    <property type="nucleotide sequence ID" value="XM_001873440.1"/>
</dbReference>
<gene>
    <name evidence="7" type="ORF">LACBIDRAFT_301322</name>
</gene>
<dbReference type="GeneID" id="6069340"/>
<name>B0CN99_LACBS</name>
<dbReference type="KEGG" id="lbc:LACBIDRAFT_301322"/>
<evidence type="ECO:0000256" key="2">
    <source>
        <dbReference type="ARBA" id="ARBA00022692"/>
    </source>
</evidence>
<dbReference type="InterPro" id="IPR037185">
    <property type="entry name" value="EmrE-like"/>
</dbReference>
<evidence type="ECO:0000256" key="3">
    <source>
        <dbReference type="ARBA" id="ARBA00022989"/>
    </source>
</evidence>
<feature type="transmembrane region" description="Helical" evidence="5">
    <location>
        <begin position="37"/>
        <end position="59"/>
    </location>
</feature>
<dbReference type="OrthoDB" id="306876at2759"/>
<comment type="subcellular location">
    <subcellularLocation>
        <location evidence="1">Membrane</location>
        <topology evidence="1">Multi-pass membrane protein</topology>
    </subcellularLocation>
</comment>
<dbReference type="Pfam" id="PF00892">
    <property type="entry name" value="EamA"/>
    <property type="match status" value="2"/>
</dbReference>